<dbReference type="GO" id="GO:0030427">
    <property type="term" value="C:site of polarized growth"/>
    <property type="evidence" value="ECO:0007669"/>
    <property type="project" value="UniProtKB-ARBA"/>
</dbReference>
<organism evidence="3 4">
    <name type="scientific">Brettanomyces naardenensis</name>
    <name type="common">Yeast</name>
    <dbReference type="NCBI Taxonomy" id="13370"/>
    <lineage>
        <taxon>Eukaryota</taxon>
        <taxon>Fungi</taxon>
        <taxon>Dikarya</taxon>
        <taxon>Ascomycota</taxon>
        <taxon>Saccharomycotina</taxon>
        <taxon>Pichiomycetes</taxon>
        <taxon>Pichiales</taxon>
        <taxon>Pichiaceae</taxon>
        <taxon>Brettanomyces</taxon>
    </lineage>
</organism>
<feature type="domain" description="Rab-GAP TBC" evidence="2">
    <location>
        <begin position="182"/>
        <end position="399"/>
    </location>
</feature>
<feature type="compositionally biased region" description="Low complexity" evidence="1">
    <location>
        <begin position="34"/>
        <end position="46"/>
    </location>
</feature>
<reference evidence="3 4" key="1">
    <citation type="submission" date="2018-12" db="EMBL/GenBank/DDBJ databases">
        <authorList>
            <person name="Tiukova I."/>
            <person name="Dainat J."/>
        </authorList>
    </citation>
    <scope>NUCLEOTIDE SEQUENCE [LARGE SCALE GENOMIC DNA]</scope>
</reference>
<dbReference type="PANTHER" id="PTHR47219">
    <property type="entry name" value="RAB GTPASE-ACTIVATING PROTEIN 1-LIKE"/>
    <property type="match status" value="1"/>
</dbReference>
<dbReference type="STRING" id="13370.A0A448YL34"/>
<dbReference type="GO" id="GO:0005096">
    <property type="term" value="F:GTPase activator activity"/>
    <property type="evidence" value="ECO:0007669"/>
    <property type="project" value="TreeGrafter"/>
</dbReference>
<dbReference type="SUPFAM" id="SSF47923">
    <property type="entry name" value="Ypt/Rab-GAP domain of gyp1p"/>
    <property type="match status" value="2"/>
</dbReference>
<dbReference type="SMART" id="SM00164">
    <property type="entry name" value="TBC"/>
    <property type="match status" value="1"/>
</dbReference>
<dbReference type="AlphaFoldDB" id="A0A448YL34"/>
<accession>A0A448YL34</accession>
<dbReference type="FunCoup" id="A0A448YL34">
    <property type="interactions" value="243"/>
</dbReference>
<sequence length="541" mass="63150">MSNVKALGNGTPNLGIDTLVDSGSTEPFTLISNDISIPPTDSSSSTLGYTNGKRGRRNPITRKESYASLKKSRTSLELIRNKIGESMATRSDDKIHLKRINRTTKNSILHSGRDRYGFKKANNHISEGEYDNWWVSYSQYLIKRKKKWEKMMAKNGLPTANNVAPTRFPPRSESLRKFVRKGIPAEWRGNAWFYFARGSEKLRENKDVYDRLVDQTMDIINENTEAIEKDLHRTFPENIHFKNIRIQQANGEVIEEESPLLQTLRRVLKCFSLYRPSIGYCQSLNFIAGLLLIYMDEERAFWMLVIISERYLPGIHDFNLEGVNVHQGVLLLCLRQYLPDVWGMIVDKNDVRYQEGTNAFLYDLPALSFCTTSWFMSIFIGVLPTETTLRVWDCLFYEDSKTIFQIALTIFKMMEPELHRIADRDTNEDEEFLSSELFQVIQNFPKKLLDVNRMMEECFRFSNFSKLTQDEVVKCKQYVIESRSRYHNLIKKRSAIGLKESDRKELIKSSETLENKKIGLKALNWNGKLNHRMRRLRHKLR</sequence>
<proteinExistence type="predicted"/>
<dbReference type="InterPro" id="IPR050302">
    <property type="entry name" value="Rab_GAP_TBC_domain"/>
</dbReference>
<gene>
    <name evidence="3" type="ORF">BRENAR_LOCUS2353</name>
</gene>
<evidence type="ECO:0000259" key="2">
    <source>
        <dbReference type="PROSITE" id="PS50086"/>
    </source>
</evidence>
<dbReference type="InterPro" id="IPR035969">
    <property type="entry name" value="Rab-GAP_TBC_sf"/>
</dbReference>
<dbReference type="PANTHER" id="PTHR47219:SF9">
    <property type="entry name" value="GTPASE ACTIVATING PROTEIN AND CENTROSOME-ASSOCIATED, ISOFORM B"/>
    <property type="match status" value="1"/>
</dbReference>
<dbReference type="PROSITE" id="PS50086">
    <property type="entry name" value="TBC_RABGAP"/>
    <property type="match status" value="1"/>
</dbReference>
<evidence type="ECO:0000313" key="3">
    <source>
        <dbReference type="EMBL" id="VEU21620.1"/>
    </source>
</evidence>
<dbReference type="Proteomes" id="UP000290900">
    <property type="component" value="Unassembled WGS sequence"/>
</dbReference>
<evidence type="ECO:0000313" key="4">
    <source>
        <dbReference type="Proteomes" id="UP000290900"/>
    </source>
</evidence>
<dbReference type="InParanoid" id="A0A448YL34"/>
<dbReference type="OrthoDB" id="294251at2759"/>
<evidence type="ECO:0000256" key="1">
    <source>
        <dbReference type="SAM" id="MobiDB-lite"/>
    </source>
</evidence>
<name>A0A448YL34_BRENA</name>
<dbReference type="Pfam" id="PF00566">
    <property type="entry name" value="RabGAP-TBC"/>
    <property type="match status" value="1"/>
</dbReference>
<dbReference type="FunFam" id="1.10.8.270:FF:000026">
    <property type="entry name" value="TBC (Tre-2/Bub2/Cdc16) domain family"/>
    <property type="match status" value="1"/>
</dbReference>
<protein>
    <submittedName>
        <fullName evidence="3">DEKNAAC102700</fullName>
    </submittedName>
</protein>
<feature type="region of interest" description="Disordered" evidence="1">
    <location>
        <begin position="32"/>
        <end position="63"/>
    </location>
</feature>
<dbReference type="Gene3D" id="1.10.472.80">
    <property type="entry name" value="Ypt/Rab-GAP domain of gyp1p, domain 3"/>
    <property type="match status" value="1"/>
</dbReference>
<dbReference type="EMBL" id="CAACVR010000012">
    <property type="protein sequence ID" value="VEU21620.1"/>
    <property type="molecule type" value="Genomic_DNA"/>
</dbReference>
<dbReference type="Gene3D" id="1.10.8.270">
    <property type="entry name" value="putative rabgap domain of human tbc1 domain family member 14 like domains"/>
    <property type="match status" value="1"/>
</dbReference>
<dbReference type="GO" id="GO:0031267">
    <property type="term" value="F:small GTPase binding"/>
    <property type="evidence" value="ECO:0007669"/>
    <property type="project" value="TreeGrafter"/>
</dbReference>
<keyword evidence="4" id="KW-1185">Reference proteome</keyword>
<dbReference type="InterPro" id="IPR000195">
    <property type="entry name" value="Rab-GAP-TBC_dom"/>
</dbReference>